<keyword evidence="2" id="KW-0472">Membrane</keyword>
<evidence type="ECO:0000256" key="2">
    <source>
        <dbReference type="SAM" id="Phobius"/>
    </source>
</evidence>
<sequence length="738" mass="81621">MKLPDFLKHPRKWLVFLLPLALFLGGWWFGLPPAEKEGHEHSADSNEVWTCSMHPQIRQPNPGLCPICNMDLIPLQDDSGGGLREVAVSDEAAALLDIRVTPVRRAPAQADIRLFGRIDYDERRITSVTARMDGRLDRLFVDFTGARVRKGDHLAEIYSPELFVAQKELIEAHRAFGRLDASASSAVRDTRRRLLESSRERLRLLQLSDEQVLRIENKAEPSPTLQIDSPQDGVVVEKVVNEGSYVKTGDAILRVADLSSVWLKVEAYESDLPWLRYGQTLEFTVDSIPGRTFHGRIAFIDPDLDAMRRVASVRVNVDNPDGLLKPGVFAKVRVSSRMTAGGRVIDPQLDGKWISPMHPEIVKDGPGQCDICGMDLVPAESLGFLGEEDQHREPLLIPRSAVLQTGDRALVYVRLPEEDAPVFEGRQVVLGPAVGSEFIVREGLAEGELVVSRGAFKLDSELQIKGKPSMMNDDAGLEERPAGEASEDLLGQWSPLLRGLDRLRSAARAGNRPAMKEQLNTMRAAVESIRTEAMQPDDLKRWNEFSNRLLVDLNLALQKADEDPQIAYGIVARAIEKAGRHLGVPYQPTETPATDPRFVEHLKRLVAAYLPIARSLADDDEASSKQASEAFAKEVAATQLPDSDELKKASTLLARAADLKSRRTAFDTVSQQMIALVRAHGIDRLGDLYIVHCPMAFGNQGADWLSSLPEVLNPYYGDAMLTCGSLKDTLSVKKGGEE</sequence>
<dbReference type="Gene3D" id="2.40.420.20">
    <property type="match status" value="1"/>
</dbReference>
<dbReference type="Pfam" id="PF25954">
    <property type="entry name" value="Beta-barrel_RND_2"/>
    <property type="match status" value="1"/>
</dbReference>
<keyword evidence="2" id="KW-0812">Transmembrane</keyword>
<feature type="domain" description="CusB-like beta-barrel" evidence="6">
    <location>
        <begin position="260"/>
        <end position="336"/>
    </location>
</feature>
<proteinExistence type="predicted"/>
<comment type="caution">
    <text evidence="7">The sequence shown here is derived from an EMBL/GenBank/DDBJ whole genome shotgun (WGS) entry which is preliminary data.</text>
</comment>
<evidence type="ECO:0000259" key="4">
    <source>
        <dbReference type="Pfam" id="PF19335"/>
    </source>
</evidence>
<evidence type="ECO:0000313" key="7">
    <source>
        <dbReference type="EMBL" id="MFC7337513.1"/>
    </source>
</evidence>
<feature type="domain" description="DUF3347" evidence="3">
    <location>
        <begin position="606"/>
        <end position="682"/>
    </location>
</feature>
<dbReference type="InterPro" id="IPR058792">
    <property type="entry name" value="Beta-barrel_RND_2"/>
</dbReference>
<keyword evidence="8" id="KW-1185">Reference proteome</keyword>
<dbReference type="Proteomes" id="UP001596472">
    <property type="component" value="Unassembled WGS sequence"/>
</dbReference>
<dbReference type="Pfam" id="PF11827">
    <property type="entry name" value="DUF3347"/>
    <property type="match status" value="1"/>
</dbReference>
<dbReference type="InterPro" id="IPR045800">
    <property type="entry name" value="HMBD"/>
</dbReference>
<dbReference type="EMBL" id="JBHTBS010000004">
    <property type="protein sequence ID" value="MFC7337513.1"/>
    <property type="molecule type" value="Genomic_DNA"/>
</dbReference>
<evidence type="ECO:0000259" key="3">
    <source>
        <dbReference type="Pfam" id="PF11827"/>
    </source>
</evidence>
<dbReference type="Gene3D" id="2.40.30.170">
    <property type="match status" value="1"/>
</dbReference>
<dbReference type="SUPFAM" id="SSF111369">
    <property type="entry name" value="HlyD-like secretion proteins"/>
    <property type="match status" value="1"/>
</dbReference>
<gene>
    <name evidence="7" type="ORF">ACFQY0_10025</name>
</gene>
<organism evidence="7 8">
    <name type="scientific">Haloferula chungangensis</name>
    <dbReference type="NCBI Taxonomy" id="1048331"/>
    <lineage>
        <taxon>Bacteria</taxon>
        <taxon>Pseudomonadati</taxon>
        <taxon>Verrucomicrobiota</taxon>
        <taxon>Verrucomicrobiia</taxon>
        <taxon>Verrucomicrobiales</taxon>
        <taxon>Verrucomicrobiaceae</taxon>
        <taxon>Haloferula</taxon>
    </lineage>
</organism>
<evidence type="ECO:0000259" key="6">
    <source>
        <dbReference type="Pfam" id="PF25954"/>
    </source>
</evidence>
<reference evidence="8" key="1">
    <citation type="journal article" date="2019" name="Int. J. Syst. Evol. Microbiol.">
        <title>The Global Catalogue of Microorganisms (GCM) 10K type strain sequencing project: providing services to taxonomists for standard genome sequencing and annotation.</title>
        <authorList>
            <consortium name="The Broad Institute Genomics Platform"/>
            <consortium name="The Broad Institute Genome Sequencing Center for Infectious Disease"/>
            <person name="Wu L."/>
            <person name="Ma J."/>
        </authorList>
    </citation>
    <scope>NUCLEOTIDE SEQUENCE [LARGE SCALE GENOMIC DNA]</scope>
    <source>
        <strain evidence="8">CGMCC 4.1467</strain>
    </source>
</reference>
<evidence type="ECO:0000259" key="5">
    <source>
        <dbReference type="Pfam" id="PF25919"/>
    </source>
</evidence>
<dbReference type="Gene3D" id="2.40.50.100">
    <property type="match status" value="1"/>
</dbReference>
<dbReference type="RefSeq" id="WP_379711866.1">
    <property type="nucleotide sequence ID" value="NZ_JBHTBS010000004.1"/>
</dbReference>
<feature type="domain" description="Heavy metal binding" evidence="4">
    <location>
        <begin position="48"/>
        <end position="74"/>
    </location>
</feature>
<keyword evidence="1" id="KW-0813">Transport</keyword>
<dbReference type="InterPro" id="IPR021782">
    <property type="entry name" value="DUF3347"/>
</dbReference>
<feature type="domain" description="Heavy metal binding" evidence="4">
    <location>
        <begin position="352"/>
        <end position="379"/>
    </location>
</feature>
<name>A0ABW2L887_9BACT</name>
<dbReference type="PANTHER" id="PTHR30097:SF4">
    <property type="entry name" value="SLR6042 PROTEIN"/>
    <property type="match status" value="1"/>
</dbReference>
<dbReference type="InterPro" id="IPR051909">
    <property type="entry name" value="MFP_Cation_Efflux"/>
</dbReference>
<feature type="domain" description="CusB-like barrel-sandwich hybrid" evidence="5">
    <location>
        <begin position="126"/>
        <end position="256"/>
    </location>
</feature>
<dbReference type="Pfam" id="PF25919">
    <property type="entry name" value="BSH_CusB"/>
    <property type="match status" value="1"/>
</dbReference>
<dbReference type="PANTHER" id="PTHR30097">
    <property type="entry name" value="CATION EFFLUX SYSTEM PROTEIN CUSB"/>
    <property type="match status" value="1"/>
</dbReference>
<keyword evidence="2" id="KW-1133">Transmembrane helix</keyword>
<dbReference type="InterPro" id="IPR058790">
    <property type="entry name" value="BSH_CusB"/>
</dbReference>
<evidence type="ECO:0000256" key="1">
    <source>
        <dbReference type="ARBA" id="ARBA00022448"/>
    </source>
</evidence>
<accession>A0ABW2L887</accession>
<protein>
    <submittedName>
        <fullName evidence="7">Efflux RND transporter periplasmic adaptor subunit</fullName>
    </submittedName>
</protein>
<feature type="transmembrane region" description="Helical" evidence="2">
    <location>
        <begin position="12"/>
        <end position="30"/>
    </location>
</feature>
<evidence type="ECO:0000313" key="8">
    <source>
        <dbReference type="Proteomes" id="UP001596472"/>
    </source>
</evidence>
<dbReference type="Pfam" id="PF19335">
    <property type="entry name" value="HMBD"/>
    <property type="match status" value="2"/>
</dbReference>